<accession>A0AAN6MZF3</accession>
<evidence type="ECO:0000313" key="2">
    <source>
        <dbReference type="EMBL" id="KAK3936331.1"/>
    </source>
</evidence>
<evidence type="ECO:0000256" key="1">
    <source>
        <dbReference type="SAM" id="SignalP"/>
    </source>
</evidence>
<feature type="signal peptide" evidence="1">
    <location>
        <begin position="1"/>
        <end position="21"/>
    </location>
</feature>
<evidence type="ECO:0000313" key="3">
    <source>
        <dbReference type="Proteomes" id="UP001303473"/>
    </source>
</evidence>
<reference evidence="3" key="1">
    <citation type="journal article" date="2023" name="Mol. Phylogenet. Evol.">
        <title>Genome-scale phylogeny and comparative genomics of the fungal order Sordariales.</title>
        <authorList>
            <person name="Hensen N."/>
            <person name="Bonometti L."/>
            <person name="Westerberg I."/>
            <person name="Brannstrom I.O."/>
            <person name="Guillou S."/>
            <person name="Cros-Aarteil S."/>
            <person name="Calhoun S."/>
            <person name="Haridas S."/>
            <person name="Kuo A."/>
            <person name="Mondo S."/>
            <person name="Pangilinan J."/>
            <person name="Riley R."/>
            <person name="LaButti K."/>
            <person name="Andreopoulos B."/>
            <person name="Lipzen A."/>
            <person name="Chen C."/>
            <person name="Yan M."/>
            <person name="Daum C."/>
            <person name="Ng V."/>
            <person name="Clum A."/>
            <person name="Steindorff A."/>
            <person name="Ohm R.A."/>
            <person name="Martin F."/>
            <person name="Silar P."/>
            <person name="Natvig D.O."/>
            <person name="Lalanne C."/>
            <person name="Gautier V."/>
            <person name="Ament-Velasquez S.L."/>
            <person name="Kruys A."/>
            <person name="Hutchinson M.I."/>
            <person name="Powell A.J."/>
            <person name="Barry K."/>
            <person name="Miller A.N."/>
            <person name="Grigoriev I.V."/>
            <person name="Debuchy R."/>
            <person name="Gladieux P."/>
            <person name="Hiltunen Thoren M."/>
            <person name="Johannesson H."/>
        </authorList>
    </citation>
    <scope>NUCLEOTIDE SEQUENCE [LARGE SCALE GENOMIC DNA]</scope>
    <source>
        <strain evidence="3">CBS 340.73</strain>
    </source>
</reference>
<feature type="chain" id="PRO_5042977174" evidence="1">
    <location>
        <begin position="22"/>
        <end position="120"/>
    </location>
</feature>
<keyword evidence="3" id="KW-1185">Reference proteome</keyword>
<keyword evidence="1" id="KW-0732">Signal</keyword>
<proteinExistence type="predicted"/>
<dbReference type="EMBL" id="MU853887">
    <property type="protein sequence ID" value="KAK3936331.1"/>
    <property type="molecule type" value="Genomic_DNA"/>
</dbReference>
<dbReference type="Proteomes" id="UP001303473">
    <property type="component" value="Unassembled WGS sequence"/>
</dbReference>
<protein>
    <submittedName>
        <fullName evidence="2">Uncharacterized protein</fullName>
    </submittedName>
</protein>
<organism evidence="2 3">
    <name type="scientific">Diplogelasinospora grovesii</name>
    <dbReference type="NCBI Taxonomy" id="303347"/>
    <lineage>
        <taxon>Eukaryota</taxon>
        <taxon>Fungi</taxon>
        <taxon>Dikarya</taxon>
        <taxon>Ascomycota</taxon>
        <taxon>Pezizomycotina</taxon>
        <taxon>Sordariomycetes</taxon>
        <taxon>Sordariomycetidae</taxon>
        <taxon>Sordariales</taxon>
        <taxon>Diplogelasinosporaceae</taxon>
        <taxon>Diplogelasinospora</taxon>
    </lineage>
</organism>
<name>A0AAN6MZF3_9PEZI</name>
<sequence length="120" mass="13806">MVTTVHLILQLLSSQPLKTTACRISSYIPLIVYTMYLGRSNYSQNLNCLARHQYHDLVNVASMRSRRLSQTGPSSFVVRRSETRKNECCMSSTSNFTAQPLVDKFCQVCPQARYKCLRHR</sequence>
<dbReference type="AlphaFoldDB" id="A0AAN6MZF3"/>
<gene>
    <name evidence="2" type="ORF">QBC46DRAFT_32127</name>
</gene>
<comment type="caution">
    <text evidence="2">The sequence shown here is derived from an EMBL/GenBank/DDBJ whole genome shotgun (WGS) entry which is preliminary data.</text>
</comment>